<gene>
    <name evidence="3" type="primary">Mo01034</name>
    <name evidence="3" type="ORF">E5Q_01034</name>
</gene>
<dbReference type="HOGENOM" id="CLU_407142_0_0_1"/>
<keyword evidence="4" id="KW-1185">Reference proteome</keyword>
<feature type="transmembrane region" description="Helical" evidence="2">
    <location>
        <begin position="144"/>
        <end position="164"/>
    </location>
</feature>
<feature type="transmembrane region" description="Helical" evidence="2">
    <location>
        <begin position="197"/>
        <end position="223"/>
    </location>
</feature>
<feature type="transmembrane region" description="Helical" evidence="2">
    <location>
        <begin position="363"/>
        <end position="392"/>
    </location>
</feature>
<feature type="region of interest" description="Disordered" evidence="1">
    <location>
        <begin position="566"/>
        <end position="598"/>
    </location>
</feature>
<feature type="region of interest" description="Disordered" evidence="1">
    <location>
        <begin position="1"/>
        <end position="43"/>
    </location>
</feature>
<feature type="region of interest" description="Disordered" evidence="1">
    <location>
        <begin position="61"/>
        <end position="129"/>
    </location>
</feature>
<feature type="region of interest" description="Disordered" evidence="1">
    <location>
        <begin position="636"/>
        <end position="675"/>
    </location>
</feature>
<feature type="region of interest" description="Disordered" evidence="1">
    <location>
        <begin position="421"/>
        <end position="454"/>
    </location>
</feature>
<feature type="compositionally biased region" description="Basic residues" evidence="1">
    <location>
        <begin position="510"/>
        <end position="519"/>
    </location>
</feature>
<keyword evidence="2" id="KW-1133">Transmembrane helix</keyword>
<evidence type="ECO:0000313" key="3">
    <source>
        <dbReference type="EMBL" id="GAA94383.1"/>
    </source>
</evidence>
<keyword evidence="2" id="KW-0472">Membrane</keyword>
<dbReference type="RefSeq" id="XP_014565803.1">
    <property type="nucleotide sequence ID" value="XM_014710317.1"/>
</dbReference>
<accession>G7DUX3</accession>
<feature type="region of interest" description="Disordered" evidence="1">
    <location>
        <begin position="492"/>
        <end position="519"/>
    </location>
</feature>
<protein>
    <submittedName>
        <fullName evidence="3">Uncharacterized protein</fullName>
    </submittedName>
</protein>
<dbReference type="AlphaFoldDB" id="G7DUX3"/>
<name>G7DUX3_MIXOS</name>
<evidence type="ECO:0000256" key="1">
    <source>
        <dbReference type="SAM" id="MobiDB-lite"/>
    </source>
</evidence>
<reference evidence="3 4" key="1">
    <citation type="journal article" date="2011" name="J. Gen. Appl. Microbiol.">
        <title>Draft genome sequencing of the enigmatic basidiomycete Mixia osmundae.</title>
        <authorList>
            <person name="Nishida H."/>
            <person name="Nagatsuka Y."/>
            <person name="Sugiyama J."/>
        </authorList>
    </citation>
    <scope>NUCLEOTIDE SEQUENCE [LARGE SCALE GENOMIC DNA]</scope>
    <source>
        <strain evidence="4">CBS 9802 / IAM 14324 / JCM 22182 / KY 12970</strain>
    </source>
</reference>
<feature type="compositionally biased region" description="Polar residues" evidence="1">
    <location>
        <begin position="577"/>
        <end position="588"/>
    </location>
</feature>
<evidence type="ECO:0000256" key="2">
    <source>
        <dbReference type="SAM" id="Phobius"/>
    </source>
</evidence>
<keyword evidence="2" id="KW-0812">Transmembrane</keyword>
<reference evidence="3 4" key="2">
    <citation type="journal article" date="2012" name="Open Biol.">
        <title>Characteristics of nucleosomes and linker DNA regions on the genome of the basidiomycete Mixia osmundae revealed by mono- and dinucleosome mapping.</title>
        <authorList>
            <person name="Nishida H."/>
            <person name="Kondo S."/>
            <person name="Matsumoto T."/>
            <person name="Suzuki Y."/>
            <person name="Yoshikawa H."/>
            <person name="Taylor T.D."/>
            <person name="Sugiyama J."/>
        </authorList>
    </citation>
    <scope>NUCLEOTIDE SEQUENCE [LARGE SCALE GENOMIC DNA]</scope>
    <source>
        <strain evidence="4">CBS 9802 / IAM 14324 / JCM 22182 / KY 12970</strain>
    </source>
</reference>
<feature type="compositionally biased region" description="Low complexity" evidence="1">
    <location>
        <begin position="62"/>
        <end position="82"/>
    </location>
</feature>
<dbReference type="Proteomes" id="UP000009131">
    <property type="component" value="Unassembled WGS sequence"/>
</dbReference>
<proteinExistence type="predicted"/>
<organism evidence="3 4">
    <name type="scientific">Mixia osmundae (strain CBS 9802 / IAM 14324 / JCM 22182 / KY 12970)</name>
    <dbReference type="NCBI Taxonomy" id="764103"/>
    <lineage>
        <taxon>Eukaryota</taxon>
        <taxon>Fungi</taxon>
        <taxon>Dikarya</taxon>
        <taxon>Basidiomycota</taxon>
        <taxon>Pucciniomycotina</taxon>
        <taxon>Mixiomycetes</taxon>
        <taxon>Mixiales</taxon>
        <taxon>Mixiaceae</taxon>
        <taxon>Mixia</taxon>
    </lineage>
</organism>
<evidence type="ECO:0000313" key="4">
    <source>
        <dbReference type="Proteomes" id="UP000009131"/>
    </source>
</evidence>
<dbReference type="InParanoid" id="G7DUX3"/>
<feature type="compositionally biased region" description="Low complexity" evidence="1">
    <location>
        <begin position="110"/>
        <end position="121"/>
    </location>
</feature>
<sequence>MDDSTTKRRNSNVGLAASRPTSTGTPDPRLFDRHVRGLKPRAQSTLGGLRALWRQYVPPGLRSTSRARSETSSRAYMPSFSSDDSDDDHNDQRSSNGLLSGEEKAEMFRTRSGSPRRSPSMSRRRPDGTDFPWRIRRRLFTSRLAAAALACLTFVIHCWAFSYLGTVSLEANAAPPSYRRTDAQHVSFDSPHASSTLGMGIALALGRLYSTIGVIAALAGFHAVYKQHLATLNVFFLYSLMDLLLFIVSSITLTALYLTEKYQASFKHVICERATSGEFWSGVGTTLGDSDRPTLASSLLDTDARRRFVKRDLVSALLTRRDSNIMQALPKGTQGDDTGFLKTLSYAVLGQGGFGVESCEERWTLLVALTALAMILLVCIRVGLVVATSHYWNRIVARAARRSELNYAKLESTEALLKERSSDIERTARSRPTSFSTPSSSGGPNPTTVTYDQRGHVRRGSLSATSPHSPIKSYSLPVTAIEAETTGVIRSPSLSSSIKSPMTGSSGSAAHHRSRKNRPHSLIMLLPPTFEGAPRNSPILASSVEQIEPDSKMTTKALPMLDTTRTGLGIGPVSAPVRQSSGDDTPTASKGKGRSRRRLSETVVVYAPVRMTWQEARDLGGTEAWLPAMPTKIDPLPAEEGSITPLALPRCDSPTSMAGGADRSVSPADSERTTR</sequence>
<comment type="caution">
    <text evidence="3">The sequence shown here is derived from an EMBL/GenBank/DDBJ whole genome shotgun (WGS) entry which is preliminary data.</text>
</comment>
<dbReference type="EMBL" id="BABT02000032">
    <property type="protein sequence ID" value="GAA94383.1"/>
    <property type="molecule type" value="Genomic_DNA"/>
</dbReference>
<feature type="compositionally biased region" description="Low complexity" evidence="1">
    <location>
        <begin position="430"/>
        <end position="450"/>
    </location>
</feature>
<feature type="transmembrane region" description="Helical" evidence="2">
    <location>
        <begin position="235"/>
        <end position="258"/>
    </location>
</feature>